<dbReference type="EMBL" id="JACTVJ010000014">
    <property type="protein sequence ID" value="MBC9716351.1"/>
    <property type="molecule type" value="Genomic_DNA"/>
</dbReference>
<name>A0ABR7SPA7_9ACTN</name>
<dbReference type="Proteomes" id="UP000642284">
    <property type="component" value="Unassembled WGS sequence"/>
</dbReference>
<protein>
    <submittedName>
        <fullName evidence="1">Uncharacterized protein</fullName>
    </submittedName>
</protein>
<reference evidence="1 2" key="1">
    <citation type="submission" date="2020-08" db="EMBL/GenBank/DDBJ databases">
        <title>Genemic of Streptomyces polyaspartic.</title>
        <authorList>
            <person name="Liu W."/>
        </authorList>
    </citation>
    <scope>NUCLEOTIDE SEQUENCE [LARGE SCALE GENOMIC DNA]</scope>
    <source>
        <strain evidence="1 2">TRM66268-LWL</strain>
    </source>
</reference>
<evidence type="ECO:0000313" key="1">
    <source>
        <dbReference type="EMBL" id="MBC9716351.1"/>
    </source>
</evidence>
<gene>
    <name evidence="1" type="ORF">H9Y04_27830</name>
</gene>
<accession>A0ABR7SPA7</accession>
<evidence type="ECO:0000313" key="2">
    <source>
        <dbReference type="Proteomes" id="UP000642284"/>
    </source>
</evidence>
<keyword evidence="2" id="KW-1185">Reference proteome</keyword>
<proteinExistence type="predicted"/>
<comment type="caution">
    <text evidence="1">The sequence shown here is derived from an EMBL/GenBank/DDBJ whole genome shotgun (WGS) entry which is preliminary data.</text>
</comment>
<organism evidence="1 2">
    <name type="scientific">Streptomyces polyasparticus</name>
    <dbReference type="NCBI Taxonomy" id="2767826"/>
    <lineage>
        <taxon>Bacteria</taxon>
        <taxon>Bacillati</taxon>
        <taxon>Actinomycetota</taxon>
        <taxon>Actinomycetes</taxon>
        <taxon>Kitasatosporales</taxon>
        <taxon>Streptomycetaceae</taxon>
        <taxon>Streptomyces</taxon>
    </lineage>
</organism>
<sequence>MDLDQTHRGTPPLTGHGWQSVGAWQSHLVSAEEGRRLSGALRGALEEARALLR</sequence>